<feature type="coiled-coil region" evidence="1">
    <location>
        <begin position="92"/>
        <end position="119"/>
    </location>
</feature>
<name>A0AAD3XTJ3_NEPGR</name>
<evidence type="ECO:0000313" key="3">
    <source>
        <dbReference type="EMBL" id="GMH16049.1"/>
    </source>
</evidence>
<proteinExistence type="predicted"/>
<organism evidence="3 4">
    <name type="scientific">Nepenthes gracilis</name>
    <name type="common">Slender pitcher plant</name>
    <dbReference type="NCBI Taxonomy" id="150966"/>
    <lineage>
        <taxon>Eukaryota</taxon>
        <taxon>Viridiplantae</taxon>
        <taxon>Streptophyta</taxon>
        <taxon>Embryophyta</taxon>
        <taxon>Tracheophyta</taxon>
        <taxon>Spermatophyta</taxon>
        <taxon>Magnoliopsida</taxon>
        <taxon>eudicotyledons</taxon>
        <taxon>Gunneridae</taxon>
        <taxon>Pentapetalae</taxon>
        <taxon>Caryophyllales</taxon>
        <taxon>Nepenthaceae</taxon>
        <taxon>Nepenthes</taxon>
    </lineage>
</organism>
<dbReference type="EMBL" id="BSYO01000016">
    <property type="protein sequence ID" value="GMH16049.1"/>
    <property type="molecule type" value="Genomic_DNA"/>
</dbReference>
<dbReference type="AlphaFoldDB" id="A0AAD3XTJ3"/>
<keyword evidence="4" id="KW-1185">Reference proteome</keyword>
<evidence type="ECO:0000313" key="4">
    <source>
        <dbReference type="Proteomes" id="UP001279734"/>
    </source>
</evidence>
<protein>
    <submittedName>
        <fullName evidence="3">Uncharacterized protein</fullName>
    </submittedName>
</protein>
<reference evidence="3" key="1">
    <citation type="submission" date="2023-05" db="EMBL/GenBank/DDBJ databases">
        <title>Nepenthes gracilis genome sequencing.</title>
        <authorList>
            <person name="Fukushima K."/>
        </authorList>
    </citation>
    <scope>NUCLEOTIDE SEQUENCE</scope>
    <source>
        <strain evidence="3">SING2019-196</strain>
    </source>
</reference>
<evidence type="ECO:0000256" key="2">
    <source>
        <dbReference type="SAM" id="MobiDB-lite"/>
    </source>
</evidence>
<gene>
    <name evidence="3" type="ORF">Nepgr_017890</name>
</gene>
<sequence>MLVPAGVLRSEPQEPSIGSSIVGMQTAQQEMVLEPSTVPEEPVGTKDTPEELAVEVAVSPTQEGFTSSPPPLVPNLHTRPNRPVRRVWLSVITDMEAENASLKGEVASLKEEVASLKEAVVAGLMEETII</sequence>
<evidence type="ECO:0000256" key="1">
    <source>
        <dbReference type="SAM" id="Coils"/>
    </source>
</evidence>
<keyword evidence="1" id="KW-0175">Coiled coil</keyword>
<dbReference type="Gene3D" id="1.20.5.170">
    <property type="match status" value="1"/>
</dbReference>
<dbReference type="Proteomes" id="UP001279734">
    <property type="component" value="Unassembled WGS sequence"/>
</dbReference>
<accession>A0AAD3XTJ3</accession>
<comment type="caution">
    <text evidence="3">The sequence shown here is derived from an EMBL/GenBank/DDBJ whole genome shotgun (WGS) entry which is preliminary data.</text>
</comment>
<feature type="region of interest" description="Disordered" evidence="2">
    <location>
        <begin position="59"/>
        <end position="78"/>
    </location>
</feature>